<evidence type="ECO:0000313" key="1">
    <source>
        <dbReference type="EMBL" id="DBA01954.1"/>
    </source>
</evidence>
<protein>
    <submittedName>
        <fullName evidence="1">Uncharacterized protein</fullName>
    </submittedName>
</protein>
<comment type="caution">
    <text evidence="1">The sequence shown here is derived from an EMBL/GenBank/DDBJ whole genome shotgun (WGS) entry which is preliminary data.</text>
</comment>
<dbReference type="EMBL" id="DAKRPA010000038">
    <property type="protein sequence ID" value="DBA01954.1"/>
    <property type="molecule type" value="Genomic_DNA"/>
</dbReference>
<dbReference type="Proteomes" id="UP001146120">
    <property type="component" value="Unassembled WGS sequence"/>
</dbReference>
<organism evidence="1 2">
    <name type="scientific">Lagenidium giganteum</name>
    <dbReference type="NCBI Taxonomy" id="4803"/>
    <lineage>
        <taxon>Eukaryota</taxon>
        <taxon>Sar</taxon>
        <taxon>Stramenopiles</taxon>
        <taxon>Oomycota</taxon>
        <taxon>Peronosporomycetes</taxon>
        <taxon>Pythiales</taxon>
        <taxon>Pythiaceae</taxon>
    </lineage>
</organism>
<reference evidence="1" key="1">
    <citation type="submission" date="2022-11" db="EMBL/GenBank/DDBJ databases">
        <authorList>
            <person name="Morgan W.R."/>
            <person name="Tartar A."/>
        </authorList>
    </citation>
    <scope>NUCLEOTIDE SEQUENCE</scope>
    <source>
        <strain evidence="1">ARSEF 373</strain>
    </source>
</reference>
<sequence>MKFHIFRMRNAEHPSAPVVSIDVRKKYDDIVVSSERVMQIWNKAESIPPGGVNPEKVTDLFKHIYLYIPEAYRDDPLYASPTPEEKAAAAAIK</sequence>
<evidence type="ECO:0000313" key="2">
    <source>
        <dbReference type="Proteomes" id="UP001146120"/>
    </source>
</evidence>
<reference evidence="1" key="2">
    <citation type="journal article" date="2023" name="Microbiol Resour">
        <title>Decontamination and Annotation of the Draft Genome Sequence of the Oomycete Lagenidium giganteum ARSEF 373.</title>
        <authorList>
            <person name="Morgan W.R."/>
            <person name="Tartar A."/>
        </authorList>
    </citation>
    <scope>NUCLEOTIDE SEQUENCE</scope>
    <source>
        <strain evidence="1">ARSEF 373</strain>
    </source>
</reference>
<keyword evidence="2" id="KW-1185">Reference proteome</keyword>
<gene>
    <name evidence="1" type="ORF">N0F65_006687</name>
</gene>
<name>A0AAV2Z8V0_9STRA</name>
<dbReference type="AlphaFoldDB" id="A0AAV2Z8V0"/>
<accession>A0AAV2Z8V0</accession>
<proteinExistence type="predicted"/>